<keyword evidence="2" id="KW-1185">Reference proteome</keyword>
<gene>
    <name evidence="1" type="ORF">J2W48_002816</name>
</gene>
<dbReference type="RefSeq" id="WP_310282219.1">
    <property type="nucleotide sequence ID" value="NZ_JAVDWQ010000009.1"/>
</dbReference>
<proteinExistence type="predicted"/>
<comment type="caution">
    <text evidence="1">The sequence shown here is derived from an EMBL/GenBank/DDBJ whole genome shotgun (WGS) entry which is preliminary data.</text>
</comment>
<evidence type="ECO:0008006" key="3">
    <source>
        <dbReference type="Google" id="ProtNLM"/>
    </source>
</evidence>
<evidence type="ECO:0000313" key="2">
    <source>
        <dbReference type="Proteomes" id="UP001269081"/>
    </source>
</evidence>
<name>A0ABU1YB56_9FLAO</name>
<sequence length="321" mass="35229">MKKYTCLLLFALLLNGCDDGDLTIETFNFDDATAVSCTGTENYKLIYKLKNQESLLLQIPDDVLKNEITENGIPEEFNIDNSLFKLVYRAYDGTVTSANICDAIRPVSPNVNNEWFATGGTILISTNANYTSNTTDNSTRISGYTHNIQLKNVTYSKPSGEQIGPSFTFGDFTTALEDTETLSLVFDESALQCSESKQVYNTNGSESFTIDNPDPALIANTPTPAGAPIIQNITPTTNKVTFKVYSNGTITNNYFCVTPTPTTPTVRETWIAESGTIQVETSTLAGSFKHIITFKNVKLVKGNVSFLLGNNFKSWELITSP</sequence>
<reference evidence="1 2" key="1">
    <citation type="submission" date="2023-07" db="EMBL/GenBank/DDBJ databases">
        <title>Sorghum-associated microbial communities from plants grown in Nebraska, USA.</title>
        <authorList>
            <person name="Schachtman D."/>
        </authorList>
    </citation>
    <scope>NUCLEOTIDE SEQUENCE [LARGE SCALE GENOMIC DNA]</scope>
    <source>
        <strain evidence="1 2">4129</strain>
    </source>
</reference>
<organism evidence="1 2">
    <name type="scientific">Flavobacterium piscis</name>
    <dbReference type="NCBI Taxonomy" id="1114874"/>
    <lineage>
        <taxon>Bacteria</taxon>
        <taxon>Pseudomonadati</taxon>
        <taxon>Bacteroidota</taxon>
        <taxon>Flavobacteriia</taxon>
        <taxon>Flavobacteriales</taxon>
        <taxon>Flavobacteriaceae</taxon>
        <taxon>Flavobacterium</taxon>
    </lineage>
</organism>
<protein>
    <recommendedName>
        <fullName evidence="3">Lipoprotein</fullName>
    </recommendedName>
</protein>
<accession>A0ABU1YB56</accession>
<dbReference type="Proteomes" id="UP001269081">
    <property type="component" value="Unassembled WGS sequence"/>
</dbReference>
<evidence type="ECO:0000313" key="1">
    <source>
        <dbReference type="EMBL" id="MDR7210865.1"/>
    </source>
</evidence>
<dbReference type="EMBL" id="JAVDWQ010000009">
    <property type="protein sequence ID" value="MDR7210865.1"/>
    <property type="molecule type" value="Genomic_DNA"/>
</dbReference>